<keyword evidence="1" id="KW-0472">Membrane</keyword>
<feature type="transmembrane region" description="Helical" evidence="1">
    <location>
        <begin position="21"/>
        <end position="41"/>
    </location>
</feature>
<feature type="transmembrane region" description="Helical" evidence="1">
    <location>
        <begin position="176"/>
        <end position="197"/>
    </location>
</feature>
<dbReference type="EMBL" id="CP025746">
    <property type="protein sequence ID" value="QAA33405.1"/>
    <property type="molecule type" value="Genomic_DNA"/>
</dbReference>
<dbReference type="OrthoDB" id="2084325at2"/>
<keyword evidence="3" id="KW-1185">Reference proteome</keyword>
<name>A0A3R5UA85_9CLOT</name>
<sequence length="276" mass="31043">MLINLIKYDYMKKWRHTRFFLIAYIVIEALLLFYINTLPLGKIASSAFSVSNSGDTSFSLDPGNINYGYVMAAGIFFLVVGIFSLYSIVEGIIVYNWDLSGKQSPLELMLPYPGWKKVLSKLISTGFNILVFGILTTIFTLLFVHQLGDKTAIFDPSVNLLKLLYEKSPSPLGSSFISLLLTLINSSLTFLYICFCITVSRAINNKNKASVLISILIFIVGLIVKHYLNLFTVMFPIYQFDILGKINTLSYLLLNIASLIVVFFSASWLIDNKIES</sequence>
<gene>
    <name evidence="2" type="ORF">C1I91_18115</name>
</gene>
<dbReference type="Proteomes" id="UP000286268">
    <property type="component" value="Chromosome"/>
</dbReference>
<evidence type="ECO:0000313" key="3">
    <source>
        <dbReference type="Proteomes" id="UP000286268"/>
    </source>
</evidence>
<feature type="transmembrane region" description="Helical" evidence="1">
    <location>
        <begin position="209"/>
        <end position="228"/>
    </location>
</feature>
<reference evidence="2 3" key="1">
    <citation type="submission" date="2018-01" db="EMBL/GenBank/DDBJ databases">
        <title>Genome Sequencing and Assembly of Anaerobacter polyendosporus strain CT4.</title>
        <authorList>
            <person name="Tachaapaikoon C."/>
            <person name="Sutheeworapong S."/>
            <person name="Jenjaroenpun P."/>
            <person name="Wongsurawat T."/>
            <person name="Nookeaw I."/>
            <person name="Cheawchanlertfa P."/>
            <person name="Kosugi A."/>
            <person name="Cheevadhanarak S."/>
            <person name="Ratanakhanokchai K."/>
        </authorList>
    </citation>
    <scope>NUCLEOTIDE SEQUENCE [LARGE SCALE GENOMIC DNA]</scope>
    <source>
        <strain evidence="2 3">CT4</strain>
    </source>
</reference>
<evidence type="ECO:0000313" key="2">
    <source>
        <dbReference type="EMBL" id="QAA33405.1"/>
    </source>
</evidence>
<protein>
    <submittedName>
        <fullName evidence="2">Uncharacterized protein</fullName>
    </submittedName>
</protein>
<organism evidence="2 3">
    <name type="scientific">Clostridium manihotivorum</name>
    <dbReference type="NCBI Taxonomy" id="2320868"/>
    <lineage>
        <taxon>Bacteria</taxon>
        <taxon>Bacillati</taxon>
        <taxon>Bacillota</taxon>
        <taxon>Clostridia</taxon>
        <taxon>Eubacteriales</taxon>
        <taxon>Clostridiaceae</taxon>
        <taxon>Clostridium</taxon>
    </lineage>
</organism>
<dbReference type="KEGG" id="cmah:C1I91_18115"/>
<proteinExistence type="predicted"/>
<dbReference type="RefSeq" id="WP_128214127.1">
    <property type="nucleotide sequence ID" value="NZ_CP025746.1"/>
</dbReference>
<evidence type="ECO:0000256" key="1">
    <source>
        <dbReference type="SAM" id="Phobius"/>
    </source>
</evidence>
<keyword evidence="1" id="KW-0812">Transmembrane</keyword>
<feature type="transmembrane region" description="Helical" evidence="1">
    <location>
        <begin position="248"/>
        <end position="270"/>
    </location>
</feature>
<dbReference type="AlphaFoldDB" id="A0A3R5UA85"/>
<feature type="transmembrane region" description="Helical" evidence="1">
    <location>
        <begin position="118"/>
        <end position="144"/>
    </location>
</feature>
<accession>A0A3R5UA85</accession>
<feature type="transmembrane region" description="Helical" evidence="1">
    <location>
        <begin position="67"/>
        <end position="97"/>
    </location>
</feature>
<keyword evidence="1" id="KW-1133">Transmembrane helix</keyword>